<reference evidence="1" key="1">
    <citation type="submission" date="2021-06" db="EMBL/GenBank/DDBJ databases">
        <authorList>
            <person name="Kallberg Y."/>
            <person name="Tangrot J."/>
            <person name="Rosling A."/>
        </authorList>
    </citation>
    <scope>NUCLEOTIDE SEQUENCE</scope>
    <source>
        <strain evidence="1">87-6 pot B 2015</strain>
    </source>
</reference>
<organism evidence="1 2">
    <name type="scientific">Funneliformis mosseae</name>
    <name type="common">Endomycorrhizal fungus</name>
    <name type="synonym">Glomus mosseae</name>
    <dbReference type="NCBI Taxonomy" id="27381"/>
    <lineage>
        <taxon>Eukaryota</taxon>
        <taxon>Fungi</taxon>
        <taxon>Fungi incertae sedis</taxon>
        <taxon>Mucoromycota</taxon>
        <taxon>Glomeromycotina</taxon>
        <taxon>Glomeromycetes</taxon>
        <taxon>Glomerales</taxon>
        <taxon>Glomeraceae</taxon>
        <taxon>Funneliformis</taxon>
    </lineage>
</organism>
<keyword evidence="2" id="KW-1185">Reference proteome</keyword>
<comment type="caution">
    <text evidence="1">The sequence shown here is derived from an EMBL/GenBank/DDBJ whole genome shotgun (WGS) entry which is preliminary data.</text>
</comment>
<gene>
    <name evidence="1" type="ORF">FMOSSE_LOCUS15892</name>
</gene>
<dbReference type="Proteomes" id="UP000789375">
    <property type="component" value="Unassembled WGS sequence"/>
</dbReference>
<evidence type="ECO:0000313" key="2">
    <source>
        <dbReference type="Proteomes" id="UP000789375"/>
    </source>
</evidence>
<feature type="non-terminal residue" evidence="1">
    <location>
        <position position="1"/>
    </location>
</feature>
<evidence type="ECO:0000313" key="1">
    <source>
        <dbReference type="EMBL" id="CAG8736082.1"/>
    </source>
</evidence>
<dbReference type="AlphaFoldDB" id="A0A9N9NI29"/>
<sequence length="86" mass="10300">KEKPNIVRRIQHIKVQPARRIRWALRRILALFRQSYTTARHICWAFRRILVLFGLRNIPLLKNLQTLKLFNARLADSQVAPILRFS</sequence>
<name>A0A9N9NI29_FUNMO</name>
<feature type="non-terminal residue" evidence="1">
    <location>
        <position position="86"/>
    </location>
</feature>
<accession>A0A9N9NI29</accession>
<protein>
    <submittedName>
        <fullName evidence="1">9704_t:CDS:1</fullName>
    </submittedName>
</protein>
<dbReference type="EMBL" id="CAJVPP010018660">
    <property type="protein sequence ID" value="CAG8736082.1"/>
    <property type="molecule type" value="Genomic_DNA"/>
</dbReference>
<proteinExistence type="predicted"/>